<organism evidence="2 3">
    <name type="scientific">Lentinula lateritia</name>
    <dbReference type="NCBI Taxonomy" id="40482"/>
    <lineage>
        <taxon>Eukaryota</taxon>
        <taxon>Fungi</taxon>
        <taxon>Dikarya</taxon>
        <taxon>Basidiomycota</taxon>
        <taxon>Agaricomycotina</taxon>
        <taxon>Agaricomycetes</taxon>
        <taxon>Agaricomycetidae</taxon>
        <taxon>Agaricales</taxon>
        <taxon>Marasmiineae</taxon>
        <taxon>Omphalotaceae</taxon>
        <taxon>Lentinula</taxon>
    </lineage>
</organism>
<evidence type="ECO:0000313" key="2">
    <source>
        <dbReference type="EMBL" id="KAJ4483125.1"/>
    </source>
</evidence>
<proteinExistence type="predicted"/>
<keyword evidence="3" id="KW-1185">Reference proteome</keyword>
<name>A0ABQ8VAU1_9AGAR</name>
<keyword evidence="1" id="KW-1133">Transmembrane helix</keyword>
<gene>
    <name evidence="2" type="ORF">C8R41DRAFT_461485</name>
</gene>
<sequence length="120" mass="13189">MGRDQKIPLRQVLYIVNGTLNIPSTPIFLNTIMKFIVSISTFLLVTLLAITVDAIALDDKLACGAPWNIGHSEGSSCKFWGKDGNGTHVHDGTCHKRSGFHVIHRYECITTSVDLQTTCC</sequence>
<keyword evidence="1" id="KW-0472">Membrane</keyword>
<keyword evidence="1" id="KW-0812">Transmembrane</keyword>
<dbReference type="EMBL" id="JANVFT010000056">
    <property type="protein sequence ID" value="KAJ4483125.1"/>
    <property type="molecule type" value="Genomic_DNA"/>
</dbReference>
<evidence type="ECO:0000256" key="1">
    <source>
        <dbReference type="SAM" id="Phobius"/>
    </source>
</evidence>
<dbReference type="Proteomes" id="UP001150217">
    <property type="component" value="Unassembled WGS sequence"/>
</dbReference>
<accession>A0ABQ8VAU1</accession>
<protein>
    <submittedName>
        <fullName evidence="2">Uncharacterized protein</fullName>
    </submittedName>
</protein>
<feature type="transmembrane region" description="Helical" evidence="1">
    <location>
        <begin position="35"/>
        <end position="57"/>
    </location>
</feature>
<reference evidence="2" key="1">
    <citation type="submission" date="2022-08" db="EMBL/GenBank/DDBJ databases">
        <title>A Global Phylogenomic Analysis of the Shiitake Genus Lentinula.</title>
        <authorList>
            <consortium name="DOE Joint Genome Institute"/>
            <person name="Sierra-Patev S."/>
            <person name="Min B."/>
            <person name="Naranjo-Ortiz M."/>
            <person name="Looney B."/>
            <person name="Konkel Z."/>
            <person name="Slot J.C."/>
            <person name="Sakamoto Y."/>
            <person name="Steenwyk J.L."/>
            <person name="Rokas A."/>
            <person name="Carro J."/>
            <person name="Camarero S."/>
            <person name="Ferreira P."/>
            <person name="Molpeceres G."/>
            <person name="Ruiz-Duenas F.J."/>
            <person name="Serrano A."/>
            <person name="Henrissat B."/>
            <person name="Drula E."/>
            <person name="Hughes K.W."/>
            <person name="Mata J.L."/>
            <person name="Ishikawa N.K."/>
            <person name="Vargas-Isla R."/>
            <person name="Ushijima S."/>
            <person name="Smith C.A."/>
            <person name="Ahrendt S."/>
            <person name="Andreopoulos W."/>
            <person name="He G."/>
            <person name="Labutti K."/>
            <person name="Lipzen A."/>
            <person name="Ng V."/>
            <person name="Riley R."/>
            <person name="Sandor L."/>
            <person name="Barry K."/>
            <person name="Martinez A.T."/>
            <person name="Xiao Y."/>
            <person name="Gibbons J.G."/>
            <person name="Terashima K."/>
            <person name="Grigoriev I.V."/>
            <person name="Hibbett D.S."/>
        </authorList>
    </citation>
    <scope>NUCLEOTIDE SEQUENCE</scope>
    <source>
        <strain evidence="2">RHP3577 ss4</strain>
    </source>
</reference>
<evidence type="ECO:0000313" key="3">
    <source>
        <dbReference type="Proteomes" id="UP001150217"/>
    </source>
</evidence>
<comment type="caution">
    <text evidence="2">The sequence shown here is derived from an EMBL/GenBank/DDBJ whole genome shotgun (WGS) entry which is preliminary data.</text>
</comment>